<protein>
    <submittedName>
        <fullName evidence="3">Uncharacterized protein</fullName>
    </submittedName>
</protein>
<evidence type="ECO:0000256" key="2">
    <source>
        <dbReference type="SAM" id="SignalP"/>
    </source>
</evidence>
<comment type="caution">
    <text evidence="3">The sequence shown here is derived from an EMBL/GenBank/DDBJ whole genome shotgun (WGS) entry which is preliminary data.</text>
</comment>
<keyword evidence="4" id="KW-1185">Reference proteome</keyword>
<feature type="non-terminal residue" evidence="3">
    <location>
        <position position="155"/>
    </location>
</feature>
<organism evidence="3 4">
    <name type="scientific">Prorocentrum cordatum</name>
    <dbReference type="NCBI Taxonomy" id="2364126"/>
    <lineage>
        <taxon>Eukaryota</taxon>
        <taxon>Sar</taxon>
        <taxon>Alveolata</taxon>
        <taxon>Dinophyceae</taxon>
        <taxon>Prorocentrales</taxon>
        <taxon>Prorocentraceae</taxon>
        <taxon>Prorocentrum</taxon>
    </lineage>
</organism>
<dbReference type="Proteomes" id="UP001189429">
    <property type="component" value="Unassembled WGS sequence"/>
</dbReference>
<dbReference type="EMBL" id="CAUYUJ010006513">
    <property type="protein sequence ID" value="CAK0817591.1"/>
    <property type="molecule type" value="Genomic_DNA"/>
</dbReference>
<feature type="region of interest" description="Disordered" evidence="1">
    <location>
        <begin position="49"/>
        <end position="85"/>
    </location>
</feature>
<evidence type="ECO:0000313" key="3">
    <source>
        <dbReference type="EMBL" id="CAK0817591.1"/>
    </source>
</evidence>
<name>A0ABN9RHD6_9DINO</name>
<evidence type="ECO:0000313" key="4">
    <source>
        <dbReference type="Proteomes" id="UP001189429"/>
    </source>
</evidence>
<reference evidence="3" key="1">
    <citation type="submission" date="2023-10" db="EMBL/GenBank/DDBJ databases">
        <authorList>
            <person name="Chen Y."/>
            <person name="Shah S."/>
            <person name="Dougan E. K."/>
            <person name="Thang M."/>
            <person name="Chan C."/>
        </authorList>
    </citation>
    <scope>NUCLEOTIDE SEQUENCE [LARGE SCALE GENOMIC DNA]</scope>
</reference>
<evidence type="ECO:0000256" key="1">
    <source>
        <dbReference type="SAM" id="MobiDB-lite"/>
    </source>
</evidence>
<sequence>MQRKLFSAQSFCCSEVPCCCSSSSAPLSVLLFLLLGPLVASRSSESLPRSWASTARRGAGQEEAPSGEELGPELTSPPRAPSAESRARLLARAVLSFGCCAQKQRQREREPSSACPSRSLLGVAQGSGPGRLKLLPQLYPAIGVLGTLEPSGLLS</sequence>
<accession>A0ABN9RHD6</accession>
<gene>
    <name evidence="3" type="ORF">PCOR1329_LOCUS20155</name>
</gene>
<feature type="signal peptide" evidence="2">
    <location>
        <begin position="1"/>
        <end position="41"/>
    </location>
</feature>
<proteinExistence type="predicted"/>
<feature type="chain" id="PRO_5047476187" evidence="2">
    <location>
        <begin position="42"/>
        <end position="155"/>
    </location>
</feature>
<keyword evidence="2" id="KW-0732">Signal</keyword>